<dbReference type="InterPro" id="IPR013762">
    <property type="entry name" value="Integrase-like_cat_sf"/>
</dbReference>
<accession>A0ABW5I796</accession>
<evidence type="ECO:0000313" key="4">
    <source>
        <dbReference type="EMBL" id="MFD2484180.1"/>
    </source>
</evidence>
<organism evidence="4 5">
    <name type="scientific">Amycolatopsis albidoflavus</name>
    <dbReference type="NCBI Taxonomy" id="102226"/>
    <lineage>
        <taxon>Bacteria</taxon>
        <taxon>Bacillati</taxon>
        <taxon>Actinomycetota</taxon>
        <taxon>Actinomycetes</taxon>
        <taxon>Pseudonocardiales</taxon>
        <taxon>Pseudonocardiaceae</taxon>
        <taxon>Amycolatopsis</taxon>
    </lineage>
</organism>
<dbReference type="Proteomes" id="UP001597542">
    <property type="component" value="Unassembled WGS sequence"/>
</dbReference>
<sequence>MARLPTEIGTYGKIHIKEIEPGVFEARARFRKRNGKIARPRRRGKSATAAERALKKAMTDLVDDVASKALNRKSKFGRAIDLFIAGFKEKVELGLRQEKSLYDYEDSAEQIRKYMGELTCGEAENAGLCDETLKSIRKDAAKSKRSKRSKGYSAAKRARTVMSGVCELAVRYGAMSSNPARSVEVIENPDQEDVRALEPEDRQDFRMKFRAECERRAAEFNGSPRGRVWTDMPDAVDVIFATGARPGEVLALDGPGVNPKKQTVLIDHHLVRVEGQGIVRKPRRKGPRGHGGTPVNPMYPNWSAPTFLRVKVAAGPGPLFPTWNGQWMDPGNFQKRFRSVCDAIGYSWVYARIARHTVGTHIVDQGGTNEDAADQLGNSPDVVQSNYRRQRKTNPANAARLESLFDAPDTGS</sequence>
<keyword evidence="1" id="KW-0238">DNA-binding</keyword>
<proteinExistence type="predicted"/>
<reference evidence="5" key="1">
    <citation type="journal article" date="2019" name="Int. J. Syst. Evol. Microbiol.">
        <title>The Global Catalogue of Microorganisms (GCM) 10K type strain sequencing project: providing services to taxonomists for standard genome sequencing and annotation.</title>
        <authorList>
            <consortium name="The Broad Institute Genomics Platform"/>
            <consortium name="The Broad Institute Genome Sequencing Center for Infectious Disease"/>
            <person name="Wu L."/>
            <person name="Ma J."/>
        </authorList>
    </citation>
    <scope>NUCLEOTIDE SEQUENCE [LARGE SCALE GENOMIC DNA]</scope>
    <source>
        <strain evidence="5">CGMCC 4.7638</strain>
    </source>
</reference>
<keyword evidence="2" id="KW-0233">DNA recombination</keyword>
<evidence type="ECO:0000256" key="2">
    <source>
        <dbReference type="ARBA" id="ARBA00023172"/>
    </source>
</evidence>
<dbReference type="Gene3D" id="1.10.150.130">
    <property type="match status" value="1"/>
</dbReference>
<keyword evidence="5" id="KW-1185">Reference proteome</keyword>
<gene>
    <name evidence="4" type="primary">xerC</name>
    <name evidence="4" type="ORF">ACFSUT_28145</name>
</gene>
<evidence type="ECO:0000256" key="1">
    <source>
        <dbReference type="ARBA" id="ARBA00023125"/>
    </source>
</evidence>
<feature type="region of interest" description="Disordered" evidence="3">
    <location>
        <begin position="366"/>
        <end position="412"/>
    </location>
</feature>
<feature type="compositionally biased region" description="Polar residues" evidence="3">
    <location>
        <begin position="376"/>
        <end position="387"/>
    </location>
</feature>
<evidence type="ECO:0000313" key="5">
    <source>
        <dbReference type="Proteomes" id="UP001597542"/>
    </source>
</evidence>
<name>A0ABW5I796_9PSEU</name>
<protein>
    <submittedName>
        <fullName evidence="4">Tyrosine recombinase XerC</fullName>
    </submittedName>
</protein>
<dbReference type="EMBL" id="JBHUKQ010000014">
    <property type="protein sequence ID" value="MFD2484180.1"/>
    <property type="molecule type" value="Genomic_DNA"/>
</dbReference>
<evidence type="ECO:0000256" key="3">
    <source>
        <dbReference type="SAM" id="MobiDB-lite"/>
    </source>
</evidence>
<dbReference type="InterPro" id="IPR010998">
    <property type="entry name" value="Integrase_recombinase_N"/>
</dbReference>
<dbReference type="Gene3D" id="1.10.443.10">
    <property type="entry name" value="Intergrase catalytic core"/>
    <property type="match status" value="1"/>
</dbReference>
<comment type="caution">
    <text evidence="4">The sequence shown here is derived from an EMBL/GenBank/DDBJ whole genome shotgun (WGS) entry which is preliminary data.</text>
</comment>
<dbReference type="SUPFAM" id="SSF56349">
    <property type="entry name" value="DNA breaking-rejoining enzymes"/>
    <property type="match status" value="1"/>
</dbReference>
<dbReference type="RefSeq" id="WP_344283120.1">
    <property type="nucleotide sequence ID" value="NZ_BAAAHV010000022.1"/>
</dbReference>
<dbReference type="InterPro" id="IPR011010">
    <property type="entry name" value="DNA_brk_join_enz"/>
</dbReference>